<name>A0A9P7EKH6_9AGAM</name>
<organism evidence="1 2">
    <name type="scientific">Suillus subaureus</name>
    <dbReference type="NCBI Taxonomy" id="48587"/>
    <lineage>
        <taxon>Eukaryota</taxon>
        <taxon>Fungi</taxon>
        <taxon>Dikarya</taxon>
        <taxon>Basidiomycota</taxon>
        <taxon>Agaricomycotina</taxon>
        <taxon>Agaricomycetes</taxon>
        <taxon>Agaricomycetidae</taxon>
        <taxon>Boletales</taxon>
        <taxon>Suillineae</taxon>
        <taxon>Suillaceae</taxon>
        <taxon>Suillus</taxon>
    </lineage>
</organism>
<reference evidence="1" key="1">
    <citation type="journal article" date="2020" name="New Phytol.">
        <title>Comparative genomics reveals dynamic genome evolution in host specialist ectomycorrhizal fungi.</title>
        <authorList>
            <person name="Lofgren L.A."/>
            <person name="Nguyen N.H."/>
            <person name="Vilgalys R."/>
            <person name="Ruytinx J."/>
            <person name="Liao H.L."/>
            <person name="Branco S."/>
            <person name="Kuo A."/>
            <person name="LaButti K."/>
            <person name="Lipzen A."/>
            <person name="Andreopoulos W."/>
            <person name="Pangilinan J."/>
            <person name="Riley R."/>
            <person name="Hundley H."/>
            <person name="Na H."/>
            <person name="Barry K."/>
            <person name="Grigoriev I.V."/>
            <person name="Stajich J.E."/>
            <person name="Kennedy P.G."/>
        </authorList>
    </citation>
    <scope>NUCLEOTIDE SEQUENCE</scope>
    <source>
        <strain evidence="1">MN1</strain>
    </source>
</reference>
<proteinExistence type="predicted"/>
<accession>A0A9P7EKH6</accession>
<protein>
    <submittedName>
        <fullName evidence="1">Uncharacterized protein</fullName>
    </submittedName>
</protein>
<dbReference type="RefSeq" id="XP_041197707.1">
    <property type="nucleotide sequence ID" value="XM_041330269.1"/>
</dbReference>
<sequence>MRKTLLALALTCKSFTEPALDLLWQHLDRVEPLIRCLPQSLWKRNWKKLVSQALAHAQEYTNSHYLIGISKNHDVP</sequence>
<dbReference type="Proteomes" id="UP000807769">
    <property type="component" value="Unassembled WGS sequence"/>
</dbReference>
<dbReference type="EMBL" id="JABBWG010000004">
    <property type="protein sequence ID" value="KAG1823647.1"/>
    <property type="molecule type" value="Genomic_DNA"/>
</dbReference>
<dbReference type="OrthoDB" id="2963624at2759"/>
<evidence type="ECO:0000313" key="1">
    <source>
        <dbReference type="EMBL" id="KAG1823647.1"/>
    </source>
</evidence>
<dbReference type="GeneID" id="64624286"/>
<gene>
    <name evidence="1" type="ORF">BJ212DRAFT_1262480</name>
</gene>
<evidence type="ECO:0000313" key="2">
    <source>
        <dbReference type="Proteomes" id="UP000807769"/>
    </source>
</evidence>
<dbReference type="AlphaFoldDB" id="A0A9P7EKH6"/>
<comment type="caution">
    <text evidence="1">The sequence shown here is derived from an EMBL/GenBank/DDBJ whole genome shotgun (WGS) entry which is preliminary data.</text>
</comment>
<keyword evidence="2" id="KW-1185">Reference proteome</keyword>